<dbReference type="SUPFAM" id="SSF46785">
    <property type="entry name" value="Winged helix' DNA-binding domain"/>
    <property type="match status" value="1"/>
</dbReference>
<keyword evidence="8" id="KW-0804">Transcription</keyword>
<dbReference type="PANTHER" id="PTHR33202">
    <property type="entry name" value="ZINC UPTAKE REGULATION PROTEIN"/>
    <property type="match status" value="1"/>
</dbReference>
<gene>
    <name evidence="9" type="ORF">H5975_00650</name>
</gene>
<sequence>MTEITGRTKSILQSNGLRWTKQRRSLIQILSNAMDHYVDITEVDRQMRQEYPGISHNTIYRNLQEFKKLRLVEFNSGTAGLMVKLECDVHHHHHFICQRCGKVQEITMPNFNYQQYQQQLPGAKITGHSFELYGYCADCQREMAKKS</sequence>
<keyword evidence="5" id="KW-0862">Zinc</keyword>
<dbReference type="InterPro" id="IPR036390">
    <property type="entry name" value="WH_DNA-bd_sf"/>
</dbReference>
<comment type="caution">
    <text evidence="9">The sequence shown here is derived from an EMBL/GenBank/DDBJ whole genome shotgun (WGS) entry which is preliminary data.</text>
</comment>
<protein>
    <submittedName>
        <fullName evidence="9">Transcriptional repressor</fullName>
    </submittedName>
</protein>
<evidence type="ECO:0000256" key="7">
    <source>
        <dbReference type="ARBA" id="ARBA00023125"/>
    </source>
</evidence>
<dbReference type="InterPro" id="IPR002481">
    <property type="entry name" value="FUR"/>
</dbReference>
<name>A0ABS2GXD1_9LACO</name>
<evidence type="ECO:0000256" key="8">
    <source>
        <dbReference type="ARBA" id="ARBA00023163"/>
    </source>
</evidence>
<evidence type="ECO:0000256" key="3">
    <source>
        <dbReference type="ARBA" id="ARBA00022490"/>
    </source>
</evidence>
<keyword evidence="3" id="KW-0963">Cytoplasm</keyword>
<reference evidence="9 10" key="1">
    <citation type="journal article" date="2021" name="Sci. Rep.">
        <title>The distribution of antibiotic resistance genes in chicken gut microbiota commensals.</title>
        <authorList>
            <person name="Juricova H."/>
            <person name="Matiasovicova J."/>
            <person name="Kubasova T."/>
            <person name="Cejkova D."/>
            <person name="Rychlik I."/>
        </authorList>
    </citation>
    <scope>NUCLEOTIDE SEQUENCE [LARGE SCALE GENOMIC DNA]</scope>
    <source>
        <strain evidence="9 10">An574</strain>
    </source>
</reference>
<keyword evidence="7" id="KW-0238">DNA-binding</keyword>
<dbReference type="Pfam" id="PF01475">
    <property type="entry name" value="FUR"/>
    <property type="match status" value="1"/>
</dbReference>
<keyword evidence="6" id="KW-0805">Transcription regulation</keyword>
<evidence type="ECO:0000256" key="2">
    <source>
        <dbReference type="ARBA" id="ARBA00007957"/>
    </source>
</evidence>
<proteinExistence type="inferred from homology"/>
<dbReference type="EMBL" id="JACJKU010000003">
    <property type="protein sequence ID" value="MBM6940009.1"/>
    <property type="molecule type" value="Genomic_DNA"/>
</dbReference>
<evidence type="ECO:0000256" key="1">
    <source>
        <dbReference type="ARBA" id="ARBA00004496"/>
    </source>
</evidence>
<dbReference type="Gene3D" id="1.10.10.10">
    <property type="entry name" value="Winged helix-like DNA-binding domain superfamily/Winged helix DNA-binding domain"/>
    <property type="match status" value="1"/>
</dbReference>
<evidence type="ECO:0000256" key="4">
    <source>
        <dbReference type="ARBA" id="ARBA00022491"/>
    </source>
</evidence>
<comment type="similarity">
    <text evidence="2">Belongs to the Fur family.</text>
</comment>
<keyword evidence="10" id="KW-1185">Reference proteome</keyword>
<evidence type="ECO:0000256" key="6">
    <source>
        <dbReference type="ARBA" id="ARBA00023015"/>
    </source>
</evidence>
<dbReference type="InterPro" id="IPR043135">
    <property type="entry name" value="Fur_C"/>
</dbReference>
<evidence type="ECO:0000313" key="9">
    <source>
        <dbReference type="EMBL" id="MBM6940009.1"/>
    </source>
</evidence>
<accession>A0ABS2GXD1</accession>
<dbReference type="CDD" id="cd07153">
    <property type="entry name" value="Fur_like"/>
    <property type="match status" value="1"/>
</dbReference>
<keyword evidence="4" id="KW-0678">Repressor</keyword>
<dbReference type="RefSeq" id="WP_178660911.1">
    <property type="nucleotide sequence ID" value="NZ_CALVGD010000026.1"/>
</dbReference>
<dbReference type="InterPro" id="IPR036388">
    <property type="entry name" value="WH-like_DNA-bd_sf"/>
</dbReference>
<evidence type="ECO:0000313" key="10">
    <source>
        <dbReference type="Proteomes" id="UP000785625"/>
    </source>
</evidence>
<dbReference type="Gene3D" id="3.30.1490.190">
    <property type="match status" value="1"/>
</dbReference>
<evidence type="ECO:0000256" key="5">
    <source>
        <dbReference type="ARBA" id="ARBA00022833"/>
    </source>
</evidence>
<dbReference type="Proteomes" id="UP000785625">
    <property type="component" value="Unassembled WGS sequence"/>
</dbReference>
<comment type="subcellular location">
    <subcellularLocation>
        <location evidence="1">Cytoplasm</location>
    </subcellularLocation>
</comment>
<organism evidence="9 10">
    <name type="scientific">Limosilactobacillus coleohominis</name>
    <dbReference type="NCBI Taxonomy" id="181675"/>
    <lineage>
        <taxon>Bacteria</taxon>
        <taxon>Bacillati</taxon>
        <taxon>Bacillota</taxon>
        <taxon>Bacilli</taxon>
        <taxon>Lactobacillales</taxon>
        <taxon>Lactobacillaceae</taxon>
        <taxon>Limosilactobacillus</taxon>
    </lineage>
</organism>
<dbReference type="PANTHER" id="PTHR33202:SF1">
    <property type="entry name" value="FERRIC UPTAKE REGULATION PROTEIN"/>
    <property type="match status" value="1"/>
</dbReference>